<keyword evidence="5" id="KW-0378">Hydrolase</keyword>
<comment type="similarity">
    <text evidence="2">Belongs to the metallo-dependent hydrolases superfamily. Adenosine and AMP deaminases family.</text>
</comment>
<comment type="catalytic activity">
    <reaction evidence="8">
        <text>N(6)-methyl-AMP + H2O + H(+) = IMP + methylamine</text>
        <dbReference type="Rhea" id="RHEA:16001"/>
        <dbReference type="ChEBI" id="CHEBI:15377"/>
        <dbReference type="ChEBI" id="CHEBI:15378"/>
        <dbReference type="ChEBI" id="CHEBI:58053"/>
        <dbReference type="ChEBI" id="CHEBI:59338"/>
        <dbReference type="ChEBI" id="CHEBI:144842"/>
    </reaction>
    <physiologicalReaction direction="left-to-right" evidence="8">
        <dbReference type="Rhea" id="RHEA:16002"/>
    </physiologicalReaction>
</comment>
<evidence type="ECO:0000313" key="10">
    <source>
        <dbReference type="EMBL" id="RHZ87050.1"/>
    </source>
</evidence>
<comment type="cofactor">
    <cofactor evidence="1">
        <name>Zn(2+)</name>
        <dbReference type="ChEBI" id="CHEBI:29105"/>
    </cofactor>
</comment>
<dbReference type="CDD" id="cd00443">
    <property type="entry name" value="ADA_AMPD"/>
    <property type="match status" value="1"/>
</dbReference>
<dbReference type="Pfam" id="PF00962">
    <property type="entry name" value="A_deaminase"/>
    <property type="match status" value="1"/>
</dbReference>
<evidence type="ECO:0000256" key="6">
    <source>
        <dbReference type="ARBA" id="ARBA00022833"/>
    </source>
</evidence>
<dbReference type="EMBL" id="PQFF01000039">
    <property type="protein sequence ID" value="RHZ87050.1"/>
    <property type="molecule type" value="Genomic_DNA"/>
</dbReference>
<keyword evidence="11" id="KW-1185">Reference proteome</keyword>
<evidence type="ECO:0000256" key="5">
    <source>
        <dbReference type="ARBA" id="ARBA00022801"/>
    </source>
</evidence>
<proteinExistence type="inferred from homology"/>
<keyword evidence="6" id="KW-0862">Zinc</keyword>
<dbReference type="GO" id="GO:0006154">
    <property type="term" value="P:adenosine catabolic process"/>
    <property type="evidence" value="ECO:0007669"/>
    <property type="project" value="TreeGrafter"/>
</dbReference>
<evidence type="ECO:0000313" key="11">
    <source>
        <dbReference type="Proteomes" id="UP000266861"/>
    </source>
</evidence>
<keyword evidence="4" id="KW-0479">Metal-binding</keyword>
<comment type="subunit">
    <text evidence="3">Monomer.</text>
</comment>
<accession>A0A397JRD3</accession>
<dbReference type="Gene3D" id="3.20.20.140">
    <property type="entry name" value="Metal-dependent hydrolases"/>
    <property type="match status" value="1"/>
</dbReference>
<evidence type="ECO:0000259" key="9">
    <source>
        <dbReference type="Pfam" id="PF00962"/>
    </source>
</evidence>
<dbReference type="GO" id="GO:0009117">
    <property type="term" value="P:nucleotide metabolic process"/>
    <property type="evidence" value="ECO:0007669"/>
    <property type="project" value="UniProtKB-KW"/>
</dbReference>
<evidence type="ECO:0000256" key="7">
    <source>
        <dbReference type="ARBA" id="ARBA00023080"/>
    </source>
</evidence>
<dbReference type="SUPFAM" id="SSF51556">
    <property type="entry name" value="Metallo-dependent hydrolases"/>
    <property type="match status" value="1"/>
</dbReference>
<feature type="domain" description="Adenosine deaminase" evidence="9">
    <location>
        <begin position="13"/>
        <end position="327"/>
    </location>
</feature>
<name>A0A397JRD3_9GLOM</name>
<dbReference type="STRING" id="1348612.A0A397JRD3"/>
<dbReference type="Proteomes" id="UP000266861">
    <property type="component" value="Unassembled WGS sequence"/>
</dbReference>
<dbReference type="GO" id="GO:0046103">
    <property type="term" value="P:inosine biosynthetic process"/>
    <property type="evidence" value="ECO:0007669"/>
    <property type="project" value="TreeGrafter"/>
</dbReference>
<dbReference type="GO" id="GO:0046872">
    <property type="term" value="F:metal ion binding"/>
    <property type="evidence" value="ECO:0007669"/>
    <property type="project" value="UniProtKB-KW"/>
</dbReference>
<protein>
    <recommendedName>
        <fullName evidence="9">Adenosine deaminase domain-containing protein</fullName>
    </recommendedName>
</protein>
<evidence type="ECO:0000256" key="3">
    <source>
        <dbReference type="ARBA" id="ARBA00011245"/>
    </source>
</evidence>
<dbReference type="FunFam" id="3.20.20.140:FF:000033">
    <property type="entry name" value="Adenosine deaminase-like protein"/>
    <property type="match status" value="1"/>
</dbReference>
<dbReference type="GO" id="GO:0004000">
    <property type="term" value="F:adenosine deaminase activity"/>
    <property type="evidence" value="ECO:0007669"/>
    <property type="project" value="TreeGrafter"/>
</dbReference>
<dbReference type="AlphaFoldDB" id="A0A397JRD3"/>
<dbReference type="InterPro" id="IPR032466">
    <property type="entry name" value="Metal_Hydrolase"/>
</dbReference>
<evidence type="ECO:0000256" key="8">
    <source>
        <dbReference type="ARBA" id="ARBA00048787"/>
    </source>
</evidence>
<dbReference type="PANTHER" id="PTHR11409">
    <property type="entry name" value="ADENOSINE DEAMINASE"/>
    <property type="match status" value="1"/>
</dbReference>
<evidence type="ECO:0000256" key="4">
    <source>
        <dbReference type="ARBA" id="ARBA00022723"/>
    </source>
</evidence>
<dbReference type="PANTHER" id="PTHR11409:SF42">
    <property type="entry name" value="ADENOSINE DEAMINASE-LIKE PROTEIN"/>
    <property type="match status" value="1"/>
</dbReference>
<evidence type="ECO:0000256" key="2">
    <source>
        <dbReference type="ARBA" id="ARBA00006676"/>
    </source>
</evidence>
<reference evidence="10 11" key="1">
    <citation type="submission" date="2018-08" db="EMBL/GenBank/DDBJ databases">
        <title>Genome and evolution of the arbuscular mycorrhizal fungus Diversispora epigaea (formerly Glomus versiforme) and its bacterial endosymbionts.</title>
        <authorList>
            <person name="Sun X."/>
            <person name="Fei Z."/>
            <person name="Harrison M."/>
        </authorList>
    </citation>
    <scope>NUCLEOTIDE SEQUENCE [LARGE SCALE GENOMIC DNA]</scope>
    <source>
        <strain evidence="10 11">IT104</strain>
    </source>
</reference>
<gene>
    <name evidence="10" type="ORF">Glove_41g124</name>
</gene>
<dbReference type="InterPro" id="IPR006330">
    <property type="entry name" value="Ado/ade_deaminase"/>
</dbReference>
<comment type="caution">
    <text evidence="10">The sequence shown here is derived from an EMBL/GenBank/DDBJ whole genome shotgun (WGS) entry which is preliminary data.</text>
</comment>
<sequence length="351" mass="40499">MNGEIEKFSRELPKIELHAHLNGSLNPITLQHLVDRKKEKKPHLTNFKIPNQKLEIIDDFFKYFKFIYQLTDDEETVAYITETVILDFHSDGIKYLELRTTPRSNEENGMTHESYIRTVISVIKKFPSSKHDIIVRLIVSINRQSTLEDAIKIVDLALKYKETGVVGVDLCGDPSRGHFDNLKPAFIKAKDNGLKVTLHFGEVESIIPEHASMLTIPPDRIGHATYLDPNSKRYILFNKLPIEMCMTSNVMCNTVKDYQEHHIKDFLYAGHPCCLCTDDKGIFFSNLSTEYSIAASTFSLSYQQLFDLSYQCIDCIFDGDEVKIHLRKLWNDWWELCKPTLNTLNMKEGNI</sequence>
<keyword evidence="7" id="KW-0546">Nucleotide metabolism</keyword>
<evidence type="ECO:0000256" key="1">
    <source>
        <dbReference type="ARBA" id="ARBA00001947"/>
    </source>
</evidence>
<dbReference type="InterPro" id="IPR001365">
    <property type="entry name" value="A_deaminase_dom"/>
</dbReference>
<organism evidence="10 11">
    <name type="scientific">Diversispora epigaea</name>
    <dbReference type="NCBI Taxonomy" id="1348612"/>
    <lineage>
        <taxon>Eukaryota</taxon>
        <taxon>Fungi</taxon>
        <taxon>Fungi incertae sedis</taxon>
        <taxon>Mucoromycota</taxon>
        <taxon>Glomeromycotina</taxon>
        <taxon>Glomeromycetes</taxon>
        <taxon>Diversisporales</taxon>
        <taxon>Diversisporaceae</taxon>
        <taxon>Diversispora</taxon>
    </lineage>
</organism>
<dbReference type="OrthoDB" id="272271at2759"/>